<sequence length="556" mass="59393">MVVLNSFMMLGLSAILGSIASYFGSNEIILWFCWELGSVSLVSLNLEMCLDWMSLTFAAVILLISSCVGFFMDSYMKEDTLKVFNWTVYAFIFSMIVLVFSGSMPMVLVGWDWLGVTSFLLVMFYDGKKSFDAAMLTALTNRVGDGLLICSTAGMVLACDLSLDMKPYCWSVVFVMGCVTKSAQIPFSSWLPAAMMAPTPVSSLVHSSTLVTAGIYLLIRSHIMWEKSSIACTFLVCAGLTTSVIAGYSAVTESDIKKIIALSTLSQLGLMAFSLGLGEIELAFMHLLCHAFFKAGMFLSVGSLINYGTGDQYFMKFSSSTASLSPTALLSLLIGSMSLVGIPGTAGYASKESIVAVSYSITSLPAAVLMVSSVLLTMLYSARIVKSLVSFTFASKFDLSSSYESFKLSLPGLLLVIFGLIGGELVASLAINNCFFEGASSSEAWISPYTAIFLGFILIMSARGISDYFEEEEVKGAYSMVLPDSISRSLSSDTAAVGSEYMSPKTDGSSEVSIPQGIWHFGISYLAGNHNVAQRGVPPVTVAGSGGLSSAAIVAF</sequence>
<feature type="transmembrane region" description="Helical" evidence="8">
    <location>
        <begin position="6"/>
        <end position="23"/>
    </location>
</feature>
<feature type="transmembrane region" description="Helical" evidence="8">
    <location>
        <begin position="444"/>
        <end position="462"/>
    </location>
</feature>
<evidence type="ECO:0000256" key="1">
    <source>
        <dbReference type="ARBA" id="ARBA00004141"/>
    </source>
</evidence>
<dbReference type="InterPro" id="IPR003945">
    <property type="entry name" value="NU5C-like"/>
</dbReference>
<feature type="transmembrane region" description="Helical" evidence="8">
    <location>
        <begin position="201"/>
        <end position="219"/>
    </location>
</feature>
<feature type="transmembrane region" description="Helical" evidence="8">
    <location>
        <begin position="408"/>
        <end position="432"/>
    </location>
</feature>
<feature type="transmembrane region" description="Helical" evidence="8">
    <location>
        <begin position="52"/>
        <end position="71"/>
    </location>
</feature>
<dbReference type="EC" id="7.1.1.2" evidence="2"/>
<dbReference type="Pfam" id="PF00361">
    <property type="entry name" value="Proton_antipo_M"/>
    <property type="match status" value="1"/>
</dbReference>
<evidence type="ECO:0000259" key="9">
    <source>
        <dbReference type="Pfam" id="PF00361"/>
    </source>
</evidence>
<dbReference type="GO" id="GO:0042773">
    <property type="term" value="P:ATP synthesis coupled electron transport"/>
    <property type="evidence" value="ECO:0007669"/>
    <property type="project" value="InterPro"/>
</dbReference>
<dbReference type="GO" id="GO:0015990">
    <property type="term" value="P:electron transport coupled proton transport"/>
    <property type="evidence" value="ECO:0007669"/>
    <property type="project" value="TreeGrafter"/>
</dbReference>
<dbReference type="AlphaFoldDB" id="A0A8F5H6D4"/>
<dbReference type="EMBL" id="MZ337404">
    <property type="protein sequence ID" value="QXJ42612.1"/>
    <property type="molecule type" value="Genomic_DNA"/>
</dbReference>
<keyword evidence="10" id="KW-0496">Mitochondrion</keyword>
<dbReference type="PANTHER" id="PTHR42829">
    <property type="entry name" value="NADH-UBIQUINONE OXIDOREDUCTASE CHAIN 5"/>
    <property type="match status" value="1"/>
</dbReference>
<keyword evidence="3 8" id="KW-0812">Transmembrane</keyword>
<feature type="transmembrane region" description="Helical" evidence="8">
    <location>
        <begin position="231"/>
        <end position="250"/>
    </location>
</feature>
<feature type="domain" description="NADH:quinone oxidoreductase/Mrp antiporter transmembrane" evidence="9">
    <location>
        <begin position="103"/>
        <end position="376"/>
    </location>
</feature>
<dbReference type="GO" id="GO:0016020">
    <property type="term" value="C:membrane"/>
    <property type="evidence" value="ECO:0007669"/>
    <property type="project" value="UniProtKB-SubCell"/>
</dbReference>
<reference evidence="10" key="1">
    <citation type="submission" date="2021-06" db="EMBL/GenBank/DDBJ databases">
        <title>Characterization of a Complete mitochondrial genome of Crassostrea hongkongensis (Bivalvia: Ostreidae) from East China Sea.</title>
        <authorList>
            <person name="Liu S."/>
            <person name="Liu Y."/>
            <person name="He J."/>
            <person name="Lin Z."/>
            <person name="Xue Q."/>
        </authorList>
    </citation>
    <scope>NUCLEOTIDE SEQUENCE</scope>
</reference>
<accession>A0A8F5H6D4</accession>
<gene>
    <name evidence="10" type="primary">nad5</name>
</gene>
<dbReference type="PRINTS" id="PR01434">
    <property type="entry name" value="NADHDHGNASE5"/>
</dbReference>
<evidence type="ECO:0000256" key="3">
    <source>
        <dbReference type="ARBA" id="ARBA00022692"/>
    </source>
</evidence>
<evidence type="ECO:0000256" key="2">
    <source>
        <dbReference type="ARBA" id="ARBA00012944"/>
    </source>
</evidence>
<evidence type="ECO:0000313" key="10">
    <source>
        <dbReference type="EMBL" id="QXJ42612.1"/>
    </source>
</evidence>
<feature type="transmembrane region" description="Helical" evidence="8">
    <location>
        <begin position="106"/>
        <end position="125"/>
    </location>
</feature>
<keyword evidence="4 8" id="KW-1133">Transmembrane helix</keyword>
<name>A0A8F5H6D4_MAGHO</name>
<organism evidence="10">
    <name type="scientific">Magallana hongkongensis</name>
    <name type="common">Hong Kong oyster</name>
    <name type="synonym">Crassostrea hongkongensis</name>
    <dbReference type="NCBI Taxonomy" id="2653900"/>
    <lineage>
        <taxon>Eukaryota</taxon>
        <taxon>Metazoa</taxon>
        <taxon>Spiralia</taxon>
        <taxon>Lophotrochozoa</taxon>
        <taxon>Mollusca</taxon>
        <taxon>Bivalvia</taxon>
        <taxon>Autobranchia</taxon>
        <taxon>Pteriomorphia</taxon>
        <taxon>Ostreida</taxon>
        <taxon>Ostreoidea</taxon>
        <taxon>Ostreidae</taxon>
        <taxon>Magallana</taxon>
    </lineage>
</organism>
<dbReference type="GO" id="GO:0003954">
    <property type="term" value="F:NADH dehydrogenase activity"/>
    <property type="evidence" value="ECO:0007669"/>
    <property type="project" value="TreeGrafter"/>
</dbReference>
<dbReference type="PANTHER" id="PTHR42829:SF2">
    <property type="entry name" value="NADH-UBIQUINONE OXIDOREDUCTASE CHAIN 5"/>
    <property type="match status" value="1"/>
</dbReference>
<geneLocation type="mitochondrion" evidence="10"/>
<comment type="catalytic activity">
    <reaction evidence="7">
        <text>a ubiquinone + NADH + 5 H(+)(in) = a ubiquinol + NAD(+) + 4 H(+)(out)</text>
        <dbReference type="Rhea" id="RHEA:29091"/>
        <dbReference type="Rhea" id="RHEA-COMP:9565"/>
        <dbReference type="Rhea" id="RHEA-COMP:9566"/>
        <dbReference type="ChEBI" id="CHEBI:15378"/>
        <dbReference type="ChEBI" id="CHEBI:16389"/>
        <dbReference type="ChEBI" id="CHEBI:17976"/>
        <dbReference type="ChEBI" id="CHEBI:57540"/>
        <dbReference type="ChEBI" id="CHEBI:57945"/>
        <dbReference type="EC" id="7.1.1.2"/>
    </reaction>
</comment>
<evidence type="ECO:0000256" key="6">
    <source>
        <dbReference type="ARBA" id="ARBA00031027"/>
    </source>
</evidence>
<evidence type="ECO:0000256" key="5">
    <source>
        <dbReference type="ARBA" id="ARBA00023136"/>
    </source>
</evidence>
<feature type="transmembrane region" description="Helical" evidence="8">
    <location>
        <begin position="361"/>
        <end position="382"/>
    </location>
</feature>
<evidence type="ECO:0000256" key="8">
    <source>
        <dbReference type="SAM" id="Phobius"/>
    </source>
</evidence>
<proteinExistence type="predicted"/>
<dbReference type="GO" id="GO:0008137">
    <property type="term" value="F:NADH dehydrogenase (ubiquinone) activity"/>
    <property type="evidence" value="ECO:0007669"/>
    <property type="project" value="UniProtKB-EC"/>
</dbReference>
<comment type="subcellular location">
    <subcellularLocation>
        <location evidence="1">Membrane</location>
        <topology evidence="1">Multi-pass membrane protein</topology>
    </subcellularLocation>
</comment>
<dbReference type="InterPro" id="IPR001750">
    <property type="entry name" value="ND/Mrp_TM"/>
</dbReference>
<feature type="transmembrane region" description="Helical" evidence="8">
    <location>
        <begin position="256"/>
        <end position="275"/>
    </location>
</feature>
<feature type="transmembrane region" description="Helical" evidence="8">
    <location>
        <begin position="287"/>
        <end position="308"/>
    </location>
</feature>
<feature type="transmembrane region" description="Helical" evidence="8">
    <location>
        <begin position="83"/>
        <end position="100"/>
    </location>
</feature>
<keyword evidence="5 8" id="KW-0472">Membrane</keyword>
<feature type="transmembrane region" description="Helical" evidence="8">
    <location>
        <begin position="328"/>
        <end position="349"/>
    </location>
</feature>
<protein>
    <recommendedName>
        <fullName evidence="2">NADH:ubiquinone reductase (H(+)-translocating)</fullName>
        <ecNumber evidence="2">7.1.1.2</ecNumber>
    </recommendedName>
    <alternativeName>
        <fullName evidence="6">NADH dehydrogenase subunit 5</fullName>
    </alternativeName>
</protein>
<evidence type="ECO:0000256" key="7">
    <source>
        <dbReference type="ARBA" id="ARBA00049551"/>
    </source>
</evidence>
<evidence type="ECO:0000256" key="4">
    <source>
        <dbReference type="ARBA" id="ARBA00022989"/>
    </source>
</evidence>